<dbReference type="AlphaFoldDB" id="A0A4Y2U5N5"/>
<accession>A0A4Y2U5N5</accession>
<organism evidence="1 2">
    <name type="scientific">Araneus ventricosus</name>
    <name type="common">Orbweaver spider</name>
    <name type="synonym">Epeira ventricosa</name>
    <dbReference type="NCBI Taxonomy" id="182803"/>
    <lineage>
        <taxon>Eukaryota</taxon>
        <taxon>Metazoa</taxon>
        <taxon>Ecdysozoa</taxon>
        <taxon>Arthropoda</taxon>
        <taxon>Chelicerata</taxon>
        <taxon>Arachnida</taxon>
        <taxon>Araneae</taxon>
        <taxon>Araneomorphae</taxon>
        <taxon>Entelegynae</taxon>
        <taxon>Araneoidea</taxon>
        <taxon>Araneidae</taxon>
        <taxon>Araneus</taxon>
    </lineage>
</organism>
<name>A0A4Y2U5N5_ARAVE</name>
<keyword evidence="2" id="KW-1185">Reference proteome</keyword>
<evidence type="ECO:0000313" key="2">
    <source>
        <dbReference type="Proteomes" id="UP000499080"/>
    </source>
</evidence>
<comment type="caution">
    <text evidence="1">The sequence shown here is derived from an EMBL/GenBank/DDBJ whole genome shotgun (WGS) entry which is preliminary data.</text>
</comment>
<protein>
    <submittedName>
        <fullName evidence="1">Uncharacterized protein</fullName>
    </submittedName>
</protein>
<sequence>MLKCDLCRYEWEEGERRLSRSSEEVGAVVDRRDPWLIDLPFAKSDHECSTQRDGPKRGNSVECHHAISVEWSDPVRVKTRHDK</sequence>
<reference evidence="1 2" key="1">
    <citation type="journal article" date="2019" name="Sci. Rep.">
        <title>Orb-weaving spider Araneus ventricosus genome elucidates the spidroin gene catalogue.</title>
        <authorList>
            <person name="Kono N."/>
            <person name="Nakamura H."/>
            <person name="Ohtoshi R."/>
            <person name="Moran D.A.P."/>
            <person name="Shinohara A."/>
            <person name="Yoshida Y."/>
            <person name="Fujiwara M."/>
            <person name="Mori M."/>
            <person name="Tomita M."/>
            <person name="Arakawa K."/>
        </authorList>
    </citation>
    <scope>NUCLEOTIDE SEQUENCE [LARGE SCALE GENOMIC DNA]</scope>
</reference>
<dbReference type="Proteomes" id="UP000499080">
    <property type="component" value="Unassembled WGS sequence"/>
</dbReference>
<gene>
    <name evidence="1" type="ORF">AVEN_24733_1</name>
</gene>
<dbReference type="EMBL" id="BGPR01033447">
    <property type="protein sequence ID" value="GBO07381.1"/>
    <property type="molecule type" value="Genomic_DNA"/>
</dbReference>
<evidence type="ECO:0000313" key="1">
    <source>
        <dbReference type="EMBL" id="GBO07381.1"/>
    </source>
</evidence>
<proteinExistence type="predicted"/>